<reference evidence="1 2" key="1">
    <citation type="submission" date="2016-09" db="EMBL/GenBank/DDBJ databases">
        <authorList>
            <person name="Capua I."/>
            <person name="De Benedictis P."/>
            <person name="Joannis T."/>
            <person name="Lombin L.H."/>
            <person name="Cattoli G."/>
        </authorList>
    </citation>
    <scope>NUCLEOTIDE SEQUENCE [LARGE SCALE GENOMIC DNA]</scope>
    <source>
        <strain evidence="1 2">LMG 25899</strain>
    </source>
</reference>
<name>A0A1E5KUE6_9ENTE</name>
<dbReference type="RefSeq" id="WP_069699538.1">
    <property type="nucleotide sequence ID" value="NZ_JAGGMA010000013.1"/>
</dbReference>
<proteinExistence type="predicted"/>
<keyword evidence="2" id="KW-1185">Reference proteome</keyword>
<accession>A0A1E5KUE6</accession>
<organism evidence="1 2">
    <name type="scientific">Enterococcus rivorum</name>
    <dbReference type="NCBI Taxonomy" id="762845"/>
    <lineage>
        <taxon>Bacteria</taxon>
        <taxon>Bacillati</taxon>
        <taxon>Bacillota</taxon>
        <taxon>Bacilli</taxon>
        <taxon>Lactobacillales</taxon>
        <taxon>Enterococcaceae</taxon>
        <taxon>Enterococcus</taxon>
    </lineage>
</organism>
<dbReference type="OrthoDB" id="2183642at2"/>
<dbReference type="AlphaFoldDB" id="A0A1E5KUE6"/>
<gene>
    <name evidence="1" type="ORF">BCR26_04360</name>
</gene>
<protein>
    <submittedName>
        <fullName evidence="1">Uncharacterized protein</fullName>
    </submittedName>
</protein>
<evidence type="ECO:0000313" key="1">
    <source>
        <dbReference type="EMBL" id="OEH81483.1"/>
    </source>
</evidence>
<evidence type="ECO:0000313" key="2">
    <source>
        <dbReference type="Proteomes" id="UP000095256"/>
    </source>
</evidence>
<comment type="caution">
    <text evidence="1">The sequence shown here is derived from an EMBL/GenBank/DDBJ whole genome shotgun (WGS) entry which is preliminary data.</text>
</comment>
<sequence length="204" mass="24138">MSNREEELADLKRPRNWILREEMSLIQAKKYKDSMRAEENVNIVKKVIENWIEKGQIAELQIINKFPILVSNMNKEEVKKEIMKKCGKRDKYHYLWVSFRDDGMIVTVGRTSFLEKAGYGDLFEKFDFFGVGTQRLLLKSLISSKEKLKELEQLNVDMNKFTSYALILPVKSNDRKVVNTLEKKLGEYLISKKNPIFNYYSHNW</sequence>
<dbReference type="EMBL" id="MIEK01000045">
    <property type="protein sequence ID" value="OEH81483.1"/>
    <property type="molecule type" value="Genomic_DNA"/>
</dbReference>
<dbReference type="Proteomes" id="UP000095256">
    <property type="component" value="Unassembled WGS sequence"/>
</dbReference>